<feature type="signal peptide" evidence="2">
    <location>
        <begin position="1"/>
        <end position="32"/>
    </location>
</feature>
<protein>
    <submittedName>
        <fullName evidence="3">Uncharacterized protein</fullName>
    </submittedName>
</protein>
<evidence type="ECO:0000256" key="1">
    <source>
        <dbReference type="SAM" id="MobiDB-lite"/>
    </source>
</evidence>
<feature type="compositionally biased region" description="Polar residues" evidence="1">
    <location>
        <begin position="70"/>
        <end position="80"/>
    </location>
</feature>
<accession>A0ABZ1WMI9</accession>
<feature type="chain" id="PRO_5047039108" evidence="2">
    <location>
        <begin position="33"/>
        <end position="80"/>
    </location>
</feature>
<organism evidence="3 4">
    <name type="scientific">Streptomyces pseudovenezuelae</name>
    <dbReference type="NCBI Taxonomy" id="67350"/>
    <lineage>
        <taxon>Bacteria</taxon>
        <taxon>Bacillati</taxon>
        <taxon>Actinomycetota</taxon>
        <taxon>Actinomycetes</taxon>
        <taxon>Kitasatosporales</taxon>
        <taxon>Streptomycetaceae</taxon>
        <taxon>Streptomyces</taxon>
        <taxon>Streptomyces aurantiacus group</taxon>
    </lineage>
</organism>
<dbReference type="RefSeq" id="WP_329257284.1">
    <property type="nucleotide sequence ID" value="NZ_CP109011.1"/>
</dbReference>
<name>A0ABZ1WMI9_9ACTN</name>
<dbReference type="Proteomes" id="UP001432168">
    <property type="component" value="Chromosome"/>
</dbReference>
<dbReference type="EMBL" id="CP109011">
    <property type="protein sequence ID" value="WUT40964.1"/>
    <property type="molecule type" value="Genomic_DNA"/>
</dbReference>
<evidence type="ECO:0000313" key="4">
    <source>
        <dbReference type="Proteomes" id="UP001432168"/>
    </source>
</evidence>
<gene>
    <name evidence="3" type="ORF">OG929_01230</name>
</gene>
<feature type="region of interest" description="Disordered" evidence="1">
    <location>
        <begin position="57"/>
        <end position="80"/>
    </location>
</feature>
<evidence type="ECO:0000256" key="2">
    <source>
        <dbReference type="SAM" id="SignalP"/>
    </source>
</evidence>
<keyword evidence="2" id="KW-0732">Signal</keyword>
<proteinExistence type="predicted"/>
<keyword evidence="4" id="KW-1185">Reference proteome</keyword>
<sequence length="80" mass="8079">MKRITRTKPGMVGAAVTVTALLGVAVIPAARAADQQQDTRPAATRAGIPAAVDPATDLAAHMPGPETGPAATTSDSWCTR</sequence>
<reference evidence="3" key="1">
    <citation type="submission" date="2022-10" db="EMBL/GenBank/DDBJ databases">
        <title>The complete genomes of actinobacterial strains from the NBC collection.</title>
        <authorList>
            <person name="Joergensen T.S."/>
            <person name="Alvarez Arevalo M."/>
            <person name="Sterndorff E.B."/>
            <person name="Faurdal D."/>
            <person name="Vuksanovic O."/>
            <person name="Mourched A.-S."/>
            <person name="Charusanti P."/>
            <person name="Shaw S."/>
            <person name="Blin K."/>
            <person name="Weber T."/>
        </authorList>
    </citation>
    <scope>NUCLEOTIDE SEQUENCE</scope>
    <source>
        <strain evidence="3">NBC_00686</strain>
    </source>
</reference>
<evidence type="ECO:0000313" key="3">
    <source>
        <dbReference type="EMBL" id="WUT40964.1"/>
    </source>
</evidence>